<dbReference type="InterPro" id="IPR052210">
    <property type="entry name" value="LysM1-like"/>
</dbReference>
<dbReference type="EMBL" id="JBFCZG010000010">
    <property type="protein sequence ID" value="KAL3418045.1"/>
    <property type="molecule type" value="Genomic_DNA"/>
</dbReference>
<dbReference type="Gene3D" id="3.10.350.10">
    <property type="entry name" value="LysM domain"/>
    <property type="match status" value="5"/>
</dbReference>
<dbReference type="Proteomes" id="UP001629113">
    <property type="component" value="Unassembled WGS sequence"/>
</dbReference>
<comment type="caution">
    <text evidence="4">The sequence shown here is derived from an EMBL/GenBank/DDBJ whole genome shotgun (WGS) entry which is preliminary data.</text>
</comment>
<reference evidence="4 5" key="1">
    <citation type="submission" date="2024-06" db="EMBL/GenBank/DDBJ databases">
        <title>Complete genome of Phlyctema vagabunda strain 19-DSS-EL-015.</title>
        <authorList>
            <person name="Fiorenzani C."/>
        </authorList>
    </citation>
    <scope>NUCLEOTIDE SEQUENCE [LARGE SCALE GENOMIC DNA]</scope>
    <source>
        <strain evidence="4 5">19-DSS-EL-015</strain>
    </source>
</reference>
<keyword evidence="1 3" id="KW-0732">Signal</keyword>
<organism evidence="4 5">
    <name type="scientific">Phlyctema vagabunda</name>
    <dbReference type="NCBI Taxonomy" id="108571"/>
    <lineage>
        <taxon>Eukaryota</taxon>
        <taxon>Fungi</taxon>
        <taxon>Dikarya</taxon>
        <taxon>Ascomycota</taxon>
        <taxon>Pezizomycotina</taxon>
        <taxon>Leotiomycetes</taxon>
        <taxon>Helotiales</taxon>
        <taxon>Dermateaceae</taxon>
        <taxon>Phlyctema</taxon>
    </lineage>
</organism>
<evidence type="ECO:0000313" key="4">
    <source>
        <dbReference type="EMBL" id="KAL3418045.1"/>
    </source>
</evidence>
<evidence type="ECO:0000256" key="1">
    <source>
        <dbReference type="ARBA" id="ARBA00022729"/>
    </source>
</evidence>
<evidence type="ECO:0000256" key="2">
    <source>
        <dbReference type="SAM" id="MobiDB-lite"/>
    </source>
</evidence>
<feature type="region of interest" description="Disordered" evidence="2">
    <location>
        <begin position="451"/>
        <end position="496"/>
    </location>
</feature>
<name>A0ABR4P409_9HELO</name>
<gene>
    <name evidence="4" type="ORF">PVAG01_11055</name>
</gene>
<dbReference type="InterPro" id="IPR036779">
    <property type="entry name" value="LysM_dom_sf"/>
</dbReference>
<evidence type="ECO:0000313" key="5">
    <source>
        <dbReference type="Proteomes" id="UP001629113"/>
    </source>
</evidence>
<feature type="compositionally biased region" description="Gly residues" evidence="2">
    <location>
        <begin position="464"/>
        <end position="483"/>
    </location>
</feature>
<feature type="chain" id="PRO_5047169071" evidence="3">
    <location>
        <begin position="21"/>
        <end position="821"/>
    </location>
</feature>
<keyword evidence="5" id="KW-1185">Reference proteome</keyword>
<proteinExistence type="predicted"/>
<feature type="signal peptide" evidence="3">
    <location>
        <begin position="1"/>
        <end position="20"/>
    </location>
</feature>
<dbReference type="PANTHER" id="PTHR34997">
    <property type="entry name" value="AM15"/>
    <property type="match status" value="1"/>
</dbReference>
<dbReference type="PANTHER" id="PTHR34997:SF2">
    <property type="entry name" value="LYSM DOMAIN-CONTAINING PROTEIN-RELATED"/>
    <property type="match status" value="1"/>
</dbReference>
<evidence type="ECO:0000256" key="3">
    <source>
        <dbReference type="SAM" id="SignalP"/>
    </source>
</evidence>
<protein>
    <submittedName>
        <fullName evidence="4">LysM domain-containing protein</fullName>
    </submittedName>
</protein>
<accession>A0ABR4P409</accession>
<sequence>MMFSRVQLAASLAVISKVAAQSSLYPAVDPVLLANAFNISIGCLDALNSTVSCDATLLRMAGTVDNYLWDINNVTALCAADCLSTTSAWFSQVTDECANDYINVNGRQVPPLTIPGRILDGLNLACLAPDTDVTSLPGVNGTEITSTITSVTNSTVTIDTTVPTATDASNSKRSQDPPFLAAAEVQSKRNVAERQASSTGFCLIDSYSWTGSDIVRPDCSDSSTDAQCLDPTDVPDENQRIANLYPDSLLCSDCFLKMFYLRVASPYLPDLDYSDYLLEQYLDIVDVCQAEMPELLVRMLPEYEYVDGTWDGTPEYNSTTSSATVACNQTLTMSDLQTLVVPDPAANGTIYCDALSNTYNVTTGDLQLAFGAPFCTPDEDFTSVCLPAGCTLKAISYNTTCDSVVQDISTAENNITTTQLLSWNPNLQGLCDELSNQYICISAPGGSYVPPPVSNATSSDAGQQRGGGSGSTTGSGSAAGGGRNATVVPIGGTAPSPTQSGITPLCTEYAMASKGDGCYSLTELWRIPEANFFEWNTILGPDGEDCSTLLFADYYYCIDVLTAATSTASTPSSTGVAAPGPTQSGIISTCNKFAESISGLGCYDFAVKEGITPAQLYAWNTVLGVDGADCGTKMLSDEYYCVGVSTSASATSTSTAIPSTTGVVAPGPTQSGIISTCNKFAESISGLGCYDFAVAEGITPAQLYTWNTILGVDGANCGTQLLAEEYYCVGVSGGATTSTTSVPAATTTAAGTAPGPTQTGIISTCNKFAESISGLGCYDFAVAEGITPTQLYTWNTVLGTDGANCGTELWENEYYCVGVSS</sequence>